<evidence type="ECO:0000313" key="1">
    <source>
        <dbReference type="EMBL" id="EDL92341.1"/>
    </source>
</evidence>
<dbReference type="EMBL" id="CH473972">
    <property type="protein sequence ID" value="EDL92341.1"/>
    <property type="molecule type" value="Genomic_DNA"/>
</dbReference>
<reference evidence="2" key="1">
    <citation type="submission" date="2005-09" db="EMBL/GenBank/DDBJ databases">
        <authorList>
            <person name="Mural R.J."/>
            <person name="Li P.W."/>
            <person name="Adams M.D."/>
            <person name="Amanatides P.G."/>
            <person name="Baden-Tillson H."/>
            <person name="Barnstead M."/>
            <person name="Chin S.H."/>
            <person name="Dew I."/>
            <person name="Evans C.A."/>
            <person name="Ferriera S."/>
            <person name="Flanigan M."/>
            <person name="Fosler C."/>
            <person name="Glodek A."/>
            <person name="Gu Z."/>
            <person name="Holt R.A."/>
            <person name="Jennings D."/>
            <person name="Kraft C.L."/>
            <person name="Lu F."/>
            <person name="Nguyen T."/>
            <person name="Nusskern D.R."/>
            <person name="Pfannkoch C.M."/>
            <person name="Sitter C."/>
            <person name="Sutton G.G."/>
            <person name="Venter J.C."/>
            <person name="Wang Z."/>
            <person name="Woodage T."/>
            <person name="Zheng X.H."/>
            <person name="Zhong F."/>
        </authorList>
    </citation>
    <scope>NUCLEOTIDE SEQUENCE [LARGE SCALE GENOMIC DNA]</scope>
    <source>
        <strain>BN</strain>
        <strain evidence="2">Sprague-Dawley</strain>
    </source>
</reference>
<protein>
    <submittedName>
        <fullName evidence="1">RCG51158</fullName>
    </submittedName>
</protein>
<dbReference type="AlphaFoldDB" id="A6IYL3"/>
<evidence type="ECO:0000313" key="2">
    <source>
        <dbReference type="Proteomes" id="UP000234681"/>
    </source>
</evidence>
<dbReference type="Proteomes" id="UP000234681">
    <property type="component" value="Chromosome 19"/>
</dbReference>
<accession>A6IYL3</accession>
<sequence>MHLKKSRMLKPFHSHIGFYLHNLTSSLGLLKELADRTLYDWRSTASIRSSHLPHESVKTLSGSLVMFKDYNIRPYKKKELQPIKKELKPLDKRFLYHGPNLKTVIKMYQCLIHHVRHCLSLWRTRQITYFGELEEWMDRKKIL</sequence>
<organism evidence="1 2">
    <name type="scientific">Rattus norvegicus</name>
    <name type="common">Rat</name>
    <dbReference type="NCBI Taxonomy" id="10116"/>
    <lineage>
        <taxon>Eukaryota</taxon>
        <taxon>Metazoa</taxon>
        <taxon>Chordata</taxon>
        <taxon>Craniata</taxon>
        <taxon>Vertebrata</taxon>
        <taxon>Euteleostomi</taxon>
        <taxon>Mammalia</taxon>
        <taxon>Eutheria</taxon>
        <taxon>Euarchontoglires</taxon>
        <taxon>Glires</taxon>
        <taxon>Rodentia</taxon>
        <taxon>Myomorpha</taxon>
        <taxon>Muroidea</taxon>
        <taxon>Muridae</taxon>
        <taxon>Murinae</taxon>
        <taxon>Rattus</taxon>
    </lineage>
</organism>
<dbReference type="PANTHER" id="PTHR35978">
    <property type="entry name" value="IQ DOMAIN-CONTAINING PROTEIN M"/>
    <property type="match status" value="1"/>
</dbReference>
<dbReference type="PANTHER" id="PTHR35978:SF1">
    <property type="entry name" value="IQ DOMAIN-CONTAINING PROTEIN M"/>
    <property type="match status" value="1"/>
</dbReference>
<name>A6IYL3_RAT</name>
<proteinExistence type="predicted"/>
<gene>
    <name evidence="1" type="ORF">rCG_51158</name>
</gene>